<keyword evidence="2" id="KW-1185">Reference proteome</keyword>
<reference evidence="1 2" key="1">
    <citation type="submission" date="2014-08" db="EMBL/GenBank/DDBJ databases">
        <title>Complete genome sequence of Corynebacterium aquilae S-613T(T) (=DSM 44791(T)), isolated from the choana of a healthy golden eagle.</title>
        <authorList>
            <person name="Ruckert C."/>
            <person name="Albersmeier A."/>
            <person name="Winkler A."/>
            <person name="Kalinowski J."/>
        </authorList>
    </citation>
    <scope>NUCLEOTIDE SEQUENCE [LARGE SCALE GENOMIC DNA]</scope>
    <source>
        <strain evidence="1 2">S-613</strain>
    </source>
</reference>
<sequence>MSNIEQTAVDHFRRLCRSTKRLQANIPDGEKGKITDGFIDVFENVHNKQTDQTLKDGNFLHRLDVQVKGRLLPKNKDYLKSFPLYRNDLENIKKVGGVVLLVAGVSRKTEEAEIAYYADLSVQTVDLLLSRGRLRSKLSIQLQSFPTEPAEIYRYVRHLAKRQGTKNLITPDGALLNNAKGFSVTLPQQIDLTRPQVFGGLKDSAIIELIGPNEQKHVMNVLIKVTPEDYQLHKVEDLEVSCGDVTFSDIRKRRLESGKVELYFSPGICLTFDPKSNKQTFELQYESSLHHVLKDLLFMDALREGMPIKFNGESAFNFQKSRSKFLKEFLEPLDYFVALSNMCGDLSIDPKLCKVTDLSDTASKNLRDVYLCHVGLASFKHKQNIPLRHDLHLDKVKILLLWVPDEETGKWKPTSFFDTTKHMFAVTKQDPTTKQNHIEPVTPYDFIPHGELGDIINLQPDLLVPAYENLVGDSVASRANRTVLSLITSADETPHRRVELLKMASDLNKWTIEKEKENHSFLINRLQIKKRLGGLTDEDRKTTDAMWANACSQVYGDESLTIEVGTSILLGKHDGVDYLLSKMENTERECFKLLPIYYLHLNRVEDYISGSPDNQEDWSRIEQRLLNKEFEEISSIL</sequence>
<evidence type="ECO:0000313" key="2">
    <source>
        <dbReference type="Proteomes" id="UP000185478"/>
    </source>
</evidence>
<dbReference type="OrthoDB" id="4401572at2"/>
<organism evidence="1 2">
    <name type="scientific">Corynebacterium aquilae DSM 44791</name>
    <dbReference type="NCBI Taxonomy" id="1431546"/>
    <lineage>
        <taxon>Bacteria</taxon>
        <taxon>Bacillati</taxon>
        <taxon>Actinomycetota</taxon>
        <taxon>Actinomycetes</taxon>
        <taxon>Mycobacteriales</taxon>
        <taxon>Corynebacteriaceae</taxon>
        <taxon>Corynebacterium</taxon>
    </lineage>
</organism>
<dbReference type="RefSeq" id="WP_075725964.1">
    <property type="nucleotide sequence ID" value="NZ_CP009245.1"/>
</dbReference>
<dbReference type="KEGG" id="caqu:CAQU_05745"/>
<name>A0A1L7CFR1_9CORY</name>
<proteinExistence type="predicted"/>
<dbReference type="AlphaFoldDB" id="A0A1L7CFR1"/>
<evidence type="ECO:0000313" key="1">
    <source>
        <dbReference type="EMBL" id="APT84654.1"/>
    </source>
</evidence>
<dbReference type="EMBL" id="CP009245">
    <property type="protein sequence ID" value="APT84654.1"/>
    <property type="molecule type" value="Genomic_DNA"/>
</dbReference>
<accession>A0A1L7CFR1</accession>
<gene>
    <name evidence="1" type="ORF">CAQU_05745</name>
</gene>
<dbReference type="Proteomes" id="UP000185478">
    <property type="component" value="Chromosome"/>
</dbReference>
<protein>
    <submittedName>
        <fullName evidence="1">Uncharacterized protein</fullName>
    </submittedName>
</protein>